<proteinExistence type="predicted"/>
<feature type="compositionally biased region" description="Polar residues" evidence="1">
    <location>
        <begin position="336"/>
        <end position="345"/>
    </location>
</feature>
<dbReference type="InterPro" id="IPR040410">
    <property type="entry name" value="UPF0658_Golgi"/>
</dbReference>
<dbReference type="OrthoDB" id="10252009at2759"/>
<feature type="transmembrane region" description="Helical" evidence="2">
    <location>
        <begin position="12"/>
        <end position="37"/>
    </location>
</feature>
<dbReference type="Proteomes" id="UP001147746">
    <property type="component" value="Unassembled WGS sequence"/>
</dbReference>
<evidence type="ECO:0000256" key="1">
    <source>
        <dbReference type="SAM" id="MobiDB-lite"/>
    </source>
</evidence>
<comment type="caution">
    <text evidence="3">The sequence shown here is derived from an EMBL/GenBank/DDBJ whole genome shotgun (WGS) entry which is preliminary data.</text>
</comment>
<feature type="transmembrane region" description="Helical" evidence="2">
    <location>
        <begin position="290"/>
        <end position="313"/>
    </location>
</feature>
<accession>A0A9W9Q5E3</accession>
<name>A0A9W9Q5E3_9EURO</name>
<dbReference type="PANTHER" id="PTHR34391:SF1">
    <property type="entry name" value="UPF0658 GOLGI APPARATUS MEMBRANE PROTEIN C1952.10C-RELATED"/>
    <property type="match status" value="1"/>
</dbReference>
<feature type="transmembrane region" description="Helical" evidence="2">
    <location>
        <begin position="189"/>
        <end position="213"/>
    </location>
</feature>
<feature type="transmembrane region" description="Helical" evidence="2">
    <location>
        <begin position="90"/>
        <end position="111"/>
    </location>
</feature>
<keyword evidence="2" id="KW-1133">Transmembrane helix</keyword>
<sequence length="361" mass="41067">MYFPRTKNEWWFSGTITLQAALIVILEVFGSFDLLTLNSYILTQWQSWTLPHATQVQISYIVPVSLALLIFACIYAAILSLDGIHCKNNILLFALCGCNVLILIFSAMQYGQLRDAVNNLPLQRDSHLNPLVKLDMNIWSYIQPAQLAAIIFIGLCSPITWVAAYYLHKEYAWALYRQLHGDSSFKIRYLAYEIFLVLIKLDFFFLVGFIVQYDLVDVHFEEPEYSLTLALIPVSFIIMLMGIWTVRSEWKIATFSVIVCLILLMAYLLSRIIILCGHTSRANTAGKDTMLLLAITSLVLTFFTVICVIQCFFNFGHGLESIIGNKKQPSRDYGYDSQTISSSMDGHSLEFSKPNARLSIE</sequence>
<dbReference type="AlphaFoldDB" id="A0A9W9Q5E3"/>
<organism evidence="3 4">
    <name type="scientific">Penicillium atrosanguineum</name>
    <dbReference type="NCBI Taxonomy" id="1132637"/>
    <lineage>
        <taxon>Eukaryota</taxon>
        <taxon>Fungi</taxon>
        <taxon>Dikarya</taxon>
        <taxon>Ascomycota</taxon>
        <taxon>Pezizomycotina</taxon>
        <taxon>Eurotiomycetes</taxon>
        <taxon>Eurotiomycetidae</taxon>
        <taxon>Eurotiales</taxon>
        <taxon>Aspergillaceae</taxon>
        <taxon>Penicillium</taxon>
    </lineage>
</organism>
<evidence type="ECO:0000313" key="4">
    <source>
        <dbReference type="Proteomes" id="UP001147746"/>
    </source>
</evidence>
<feature type="transmembrane region" description="Helical" evidence="2">
    <location>
        <begin position="145"/>
        <end position="168"/>
    </location>
</feature>
<dbReference type="EMBL" id="JAPZBO010000002">
    <property type="protein sequence ID" value="KAJ5323963.1"/>
    <property type="molecule type" value="Genomic_DNA"/>
</dbReference>
<reference evidence="3" key="2">
    <citation type="journal article" date="2023" name="IMA Fungus">
        <title>Comparative genomic study of the Penicillium genus elucidates a diverse pangenome and 15 lateral gene transfer events.</title>
        <authorList>
            <person name="Petersen C."/>
            <person name="Sorensen T."/>
            <person name="Nielsen M.R."/>
            <person name="Sondergaard T.E."/>
            <person name="Sorensen J.L."/>
            <person name="Fitzpatrick D.A."/>
            <person name="Frisvad J.C."/>
            <person name="Nielsen K.L."/>
        </authorList>
    </citation>
    <scope>NUCLEOTIDE SEQUENCE</scope>
    <source>
        <strain evidence="3">IBT 21472</strain>
    </source>
</reference>
<dbReference type="GO" id="GO:0005794">
    <property type="term" value="C:Golgi apparatus"/>
    <property type="evidence" value="ECO:0007669"/>
    <property type="project" value="TreeGrafter"/>
</dbReference>
<feature type="transmembrane region" description="Helical" evidence="2">
    <location>
        <begin position="252"/>
        <end position="270"/>
    </location>
</feature>
<keyword evidence="4" id="KW-1185">Reference proteome</keyword>
<dbReference type="PANTHER" id="PTHR34391">
    <property type="entry name" value="UPF0658 GOLGI APPARATUS MEMBRANE PROTEIN C1952.10C-RELATED"/>
    <property type="match status" value="1"/>
</dbReference>
<feature type="transmembrane region" description="Helical" evidence="2">
    <location>
        <begin position="57"/>
        <end position="78"/>
    </location>
</feature>
<keyword evidence="2" id="KW-0812">Transmembrane</keyword>
<feature type="transmembrane region" description="Helical" evidence="2">
    <location>
        <begin position="225"/>
        <end position="245"/>
    </location>
</feature>
<reference evidence="3" key="1">
    <citation type="submission" date="2022-12" db="EMBL/GenBank/DDBJ databases">
        <authorList>
            <person name="Petersen C."/>
        </authorList>
    </citation>
    <scope>NUCLEOTIDE SEQUENCE</scope>
    <source>
        <strain evidence="3">IBT 21472</strain>
    </source>
</reference>
<protein>
    <submittedName>
        <fullName evidence="3">Uncharacterized protein</fullName>
    </submittedName>
</protein>
<keyword evidence="2" id="KW-0472">Membrane</keyword>
<feature type="region of interest" description="Disordered" evidence="1">
    <location>
        <begin position="328"/>
        <end position="348"/>
    </location>
</feature>
<evidence type="ECO:0000313" key="3">
    <source>
        <dbReference type="EMBL" id="KAJ5323963.1"/>
    </source>
</evidence>
<gene>
    <name evidence="3" type="ORF">N7476_002563</name>
</gene>
<evidence type="ECO:0000256" key="2">
    <source>
        <dbReference type="SAM" id="Phobius"/>
    </source>
</evidence>